<evidence type="ECO:0000259" key="6">
    <source>
        <dbReference type="PROSITE" id="PS51918"/>
    </source>
</evidence>
<dbReference type="SFLD" id="SFLDG01082">
    <property type="entry name" value="B12-binding_domain_containing"/>
    <property type="match status" value="1"/>
</dbReference>
<dbReference type="SFLD" id="SFLDS00029">
    <property type="entry name" value="Radical_SAM"/>
    <property type="match status" value="1"/>
</dbReference>
<accession>A0A0F9DEU4</accession>
<comment type="cofactor">
    <cofactor evidence="1">
        <name>[4Fe-4S] cluster</name>
        <dbReference type="ChEBI" id="CHEBI:49883"/>
    </cofactor>
</comment>
<dbReference type="SUPFAM" id="SSF102114">
    <property type="entry name" value="Radical SAM enzymes"/>
    <property type="match status" value="1"/>
</dbReference>
<proteinExistence type="predicted"/>
<evidence type="ECO:0000256" key="5">
    <source>
        <dbReference type="ARBA" id="ARBA00023014"/>
    </source>
</evidence>
<dbReference type="PANTHER" id="PTHR43409:SF16">
    <property type="entry name" value="SLR0320 PROTEIN"/>
    <property type="match status" value="1"/>
</dbReference>
<organism evidence="7">
    <name type="scientific">marine sediment metagenome</name>
    <dbReference type="NCBI Taxonomy" id="412755"/>
    <lineage>
        <taxon>unclassified sequences</taxon>
        <taxon>metagenomes</taxon>
        <taxon>ecological metagenomes</taxon>
    </lineage>
</organism>
<dbReference type="InterPro" id="IPR051198">
    <property type="entry name" value="BchE-like"/>
</dbReference>
<keyword evidence="3" id="KW-0479">Metal-binding</keyword>
<dbReference type="SMART" id="SM00729">
    <property type="entry name" value="Elp3"/>
    <property type="match status" value="1"/>
</dbReference>
<dbReference type="GO" id="GO:0003824">
    <property type="term" value="F:catalytic activity"/>
    <property type="evidence" value="ECO:0007669"/>
    <property type="project" value="InterPro"/>
</dbReference>
<feature type="non-terminal residue" evidence="7">
    <location>
        <position position="399"/>
    </location>
</feature>
<dbReference type="Gene3D" id="3.80.30.20">
    <property type="entry name" value="tm_1862 like domain"/>
    <property type="match status" value="1"/>
</dbReference>
<dbReference type="InterPro" id="IPR023404">
    <property type="entry name" value="rSAM_horseshoe"/>
</dbReference>
<dbReference type="PROSITE" id="PS51918">
    <property type="entry name" value="RADICAL_SAM"/>
    <property type="match status" value="1"/>
</dbReference>
<dbReference type="GO" id="GO:0046872">
    <property type="term" value="F:metal ion binding"/>
    <property type="evidence" value="ECO:0007669"/>
    <property type="project" value="UniProtKB-KW"/>
</dbReference>
<evidence type="ECO:0000313" key="7">
    <source>
        <dbReference type="EMBL" id="KKL10498.1"/>
    </source>
</evidence>
<dbReference type="EMBL" id="LAZR01042039">
    <property type="protein sequence ID" value="KKL10498.1"/>
    <property type="molecule type" value="Genomic_DNA"/>
</dbReference>
<dbReference type="GO" id="GO:0005829">
    <property type="term" value="C:cytosol"/>
    <property type="evidence" value="ECO:0007669"/>
    <property type="project" value="TreeGrafter"/>
</dbReference>
<keyword evidence="2" id="KW-0949">S-adenosyl-L-methionine</keyword>
<sequence length="399" mass="43982">MKVLIVQLVPPSHAPDRPRFSHALGVAVAAMKRAGLDVALTAMAEYDPRRLRSAINHHRPSHMVADLPPTRATAARHTVVDVAEKHFLPVVLVGRYPTCQSEEAISIPGVAAIIRGEYDRALPRLLTAMAGQTSSAGDVPGVWLNSAEGLRRNDPDPPAPDLDALGHPDREIFDYARTVEADREVAFAASRGCRNWCAHCLNDWYLTLCGNDCWLRRRSVSDLLDEVAAVTQRYPGGETVAFDDHAFATDVQWLEEFAEAYSRRCPLPYRCHVCLNALDPRTPEMLAGSGCRMADVEIGSGSNFIRQDVLTMRTTGRQIIDGAAALKNAGIKVRGSVFVGMPYESEVSVEETLDLLVRLKLDAVRPRVFFPIPGTRAMDICAENGWISGRGERGYYDRH</sequence>
<reference evidence="7" key="1">
    <citation type="journal article" date="2015" name="Nature">
        <title>Complex archaea that bridge the gap between prokaryotes and eukaryotes.</title>
        <authorList>
            <person name="Spang A."/>
            <person name="Saw J.H."/>
            <person name="Jorgensen S.L."/>
            <person name="Zaremba-Niedzwiedzka K."/>
            <person name="Martijn J."/>
            <person name="Lind A.E."/>
            <person name="van Eijk R."/>
            <person name="Schleper C."/>
            <person name="Guy L."/>
            <person name="Ettema T.J."/>
        </authorList>
    </citation>
    <scope>NUCLEOTIDE SEQUENCE</scope>
</reference>
<dbReference type="PANTHER" id="PTHR43409">
    <property type="entry name" value="ANAEROBIC MAGNESIUM-PROTOPORPHYRIN IX MONOMETHYL ESTER CYCLASE-RELATED"/>
    <property type="match status" value="1"/>
</dbReference>
<keyword evidence="4" id="KW-0408">Iron</keyword>
<gene>
    <name evidence="7" type="ORF">LCGC14_2555230</name>
</gene>
<dbReference type="InterPro" id="IPR058240">
    <property type="entry name" value="rSAM_sf"/>
</dbReference>
<dbReference type="AlphaFoldDB" id="A0A0F9DEU4"/>
<evidence type="ECO:0000256" key="2">
    <source>
        <dbReference type="ARBA" id="ARBA00022691"/>
    </source>
</evidence>
<protein>
    <recommendedName>
        <fullName evidence="6">Radical SAM core domain-containing protein</fullName>
    </recommendedName>
</protein>
<dbReference type="InterPro" id="IPR007197">
    <property type="entry name" value="rSAM"/>
</dbReference>
<evidence type="ECO:0000256" key="1">
    <source>
        <dbReference type="ARBA" id="ARBA00001966"/>
    </source>
</evidence>
<comment type="caution">
    <text evidence="7">The sequence shown here is derived from an EMBL/GenBank/DDBJ whole genome shotgun (WGS) entry which is preliminary data.</text>
</comment>
<dbReference type="GO" id="GO:0051536">
    <property type="term" value="F:iron-sulfur cluster binding"/>
    <property type="evidence" value="ECO:0007669"/>
    <property type="project" value="UniProtKB-KW"/>
</dbReference>
<dbReference type="Pfam" id="PF04055">
    <property type="entry name" value="Radical_SAM"/>
    <property type="match status" value="1"/>
</dbReference>
<evidence type="ECO:0000256" key="4">
    <source>
        <dbReference type="ARBA" id="ARBA00023004"/>
    </source>
</evidence>
<keyword evidence="5" id="KW-0411">Iron-sulfur</keyword>
<feature type="domain" description="Radical SAM core" evidence="6">
    <location>
        <begin position="177"/>
        <end position="399"/>
    </location>
</feature>
<name>A0A0F9DEU4_9ZZZZ</name>
<dbReference type="InterPro" id="IPR006638">
    <property type="entry name" value="Elp3/MiaA/NifB-like_rSAM"/>
</dbReference>
<evidence type="ECO:0000256" key="3">
    <source>
        <dbReference type="ARBA" id="ARBA00022723"/>
    </source>
</evidence>